<dbReference type="AlphaFoldDB" id="A0A0H5RS75"/>
<proteinExistence type="predicted"/>
<reference evidence="1" key="1">
    <citation type="submission" date="2015-04" db="EMBL/GenBank/DDBJ databases">
        <title>The genome sequence of the plant pathogenic Rhizarian Plasmodiophora brassicae reveals insights in its biotrophic life cycle and the origin of chitin synthesis.</title>
        <authorList>
            <person name="Schwelm A."/>
            <person name="Fogelqvist J."/>
            <person name="Knaust A."/>
            <person name="Julke S."/>
            <person name="Lilja T."/>
            <person name="Dhandapani V."/>
            <person name="Bonilla-Rosso G."/>
            <person name="Karlsson M."/>
            <person name="Shevchenko A."/>
            <person name="Choi S.R."/>
            <person name="Kim H.G."/>
            <person name="Park J.Y."/>
            <person name="Lim Y.P."/>
            <person name="Ludwig-Muller J."/>
            <person name="Dixelius C."/>
        </authorList>
    </citation>
    <scope>NUCLEOTIDE SEQUENCE</scope>
    <source>
        <tissue evidence="1">Potato root galls</tissue>
    </source>
</reference>
<sequence length="178" mass="20411">MALLTNRIPSLAAWSNRALHCYAYAPLQMTDLNVAESPTSCSMITSIVFKNDIVSRLSLLSVRRLKICMNRVLDLAVAERSNAGINRNAVYQSLRKLHPSLNCITELAKDRTFLDSVNETIRQSPEPKFFVTVALVILLQCCNNQFRHQEGYFILSKEKKQMRYRLVVLGKYLREEND</sequence>
<accession>A0A0H5RS75</accession>
<evidence type="ECO:0000313" key="1">
    <source>
        <dbReference type="EMBL" id="CRZ11589.1"/>
    </source>
</evidence>
<dbReference type="EMBL" id="HACM01011147">
    <property type="protein sequence ID" value="CRZ11589.1"/>
    <property type="molecule type" value="Transcribed_RNA"/>
</dbReference>
<name>A0A0H5RS75_9EUKA</name>
<protein>
    <submittedName>
        <fullName evidence="1">Uncharacterized protein</fullName>
    </submittedName>
</protein>
<organism evidence="1">
    <name type="scientific">Spongospora subterranea</name>
    <dbReference type="NCBI Taxonomy" id="70186"/>
    <lineage>
        <taxon>Eukaryota</taxon>
        <taxon>Sar</taxon>
        <taxon>Rhizaria</taxon>
        <taxon>Endomyxa</taxon>
        <taxon>Phytomyxea</taxon>
        <taxon>Plasmodiophorida</taxon>
        <taxon>Plasmodiophoridae</taxon>
        <taxon>Spongospora</taxon>
    </lineage>
</organism>